<dbReference type="InterPro" id="IPR018274">
    <property type="entry name" value="PEP_util_AS"/>
</dbReference>
<dbReference type="SUPFAM" id="SSF56059">
    <property type="entry name" value="Glutathione synthetase ATP-binding domain-like"/>
    <property type="match status" value="1"/>
</dbReference>
<name>A0A7D5YG97_9ACTN</name>
<dbReference type="GO" id="GO:0016301">
    <property type="term" value="F:kinase activity"/>
    <property type="evidence" value="ECO:0007669"/>
    <property type="project" value="InterPro"/>
</dbReference>
<dbReference type="SUPFAM" id="SSF52009">
    <property type="entry name" value="Phosphohistidine domain"/>
    <property type="match status" value="1"/>
</dbReference>
<proteinExistence type="predicted"/>
<reference evidence="4" key="1">
    <citation type="submission" date="2020-08" db="EMBL/GenBank/DDBJ databases">
        <title>A bifunctional nitrone conjugated secondary metabolite targeting the ribosome.</title>
        <authorList>
            <person name="Limbrick E.M."/>
            <person name="Graf M."/>
            <person name="Derewacz D.K."/>
            <person name="Nguyen F."/>
            <person name="Spraggins J.M."/>
            <person name="Wieland M."/>
            <person name="Ynigez-Gutierrez A.E."/>
            <person name="Reisman B.J."/>
            <person name="Zinshteyn B."/>
            <person name="McCulloch K."/>
            <person name="Iverson T.M."/>
            <person name="Green R."/>
            <person name="Wilson D.N."/>
            <person name="Bachmann B.O."/>
        </authorList>
    </citation>
    <scope>NUCLEOTIDE SEQUENCE</scope>
    <source>
        <strain evidence="4">Africana</strain>
    </source>
</reference>
<keyword evidence="4" id="KW-0670">Pyruvate</keyword>
<dbReference type="GO" id="GO:0050242">
    <property type="term" value="F:pyruvate, phosphate dikinase activity"/>
    <property type="evidence" value="ECO:0007669"/>
    <property type="project" value="InterPro"/>
</dbReference>
<feature type="region of interest" description="Disordered" evidence="1">
    <location>
        <begin position="1"/>
        <end position="20"/>
    </location>
</feature>
<dbReference type="Gene3D" id="3.50.30.10">
    <property type="entry name" value="Phosphohistidine domain"/>
    <property type="match status" value="1"/>
</dbReference>
<gene>
    <name evidence="4" type="ORF">HZU44_18835</name>
</gene>
<protein>
    <submittedName>
        <fullName evidence="4">Pyruvate</fullName>
    </submittedName>
</protein>
<accession>A0A7D5YG97</accession>
<dbReference type="Gene3D" id="3.30.470.20">
    <property type="entry name" value="ATP-grasp fold, B domain"/>
    <property type="match status" value="1"/>
</dbReference>
<dbReference type="EMBL" id="CP058905">
    <property type="protein sequence ID" value="QLJ96934.1"/>
    <property type="molecule type" value="Genomic_DNA"/>
</dbReference>
<feature type="domain" description="PEP-utilising enzyme mobile" evidence="2">
    <location>
        <begin position="340"/>
        <end position="421"/>
    </location>
</feature>
<dbReference type="Gene3D" id="3.30.1490.20">
    <property type="entry name" value="ATP-grasp fold, A domain"/>
    <property type="match status" value="1"/>
</dbReference>
<dbReference type="InterPro" id="IPR013815">
    <property type="entry name" value="ATP_grasp_subdomain_1"/>
</dbReference>
<dbReference type="Gene3D" id="1.10.189.10">
    <property type="entry name" value="Pyruvate Phosphate Dikinase, domain 2"/>
    <property type="match status" value="1"/>
</dbReference>
<dbReference type="AlphaFoldDB" id="A0A7D5YG97"/>
<dbReference type="Pfam" id="PF01326">
    <property type="entry name" value="PPDK_N"/>
    <property type="match status" value="1"/>
</dbReference>
<dbReference type="Pfam" id="PF00391">
    <property type="entry name" value="PEP-utilizers"/>
    <property type="match status" value="1"/>
</dbReference>
<dbReference type="InterPro" id="IPR008279">
    <property type="entry name" value="PEP-util_enz_mobile_dom"/>
</dbReference>
<evidence type="ECO:0000313" key="4">
    <source>
        <dbReference type="EMBL" id="QLJ96934.1"/>
    </source>
</evidence>
<dbReference type="InterPro" id="IPR036637">
    <property type="entry name" value="Phosphohistidine_dom_sf"/>
</dbReference>
<feature type="domain" description="Pyruvate phosphate dikinase AMP/ATP-binding" evidence="3">
    <location>
        <begin position="66"/>
        <end position="210"/>
    </location>
</feature>
<dbReference type="GO" id="GO:0005524">
    <property type="term" value="F:ATP binding"/>
    <property type="evidence" value="ECO:0007669"/>
    <property type="project" value="InterPro"/>
</dbReference>
<dbReference type="InterPro" id="IPR010121">
    <property type="entry name" value="Pyruvate_phosphate_dikinase"/>
</dbReference>
<evidence type="ECO:0000256" key="1">
    <source>
        <dbReference type="SAM" id="MobiDB-lite"/>
    </source>
</evidence>
<evidence type="ECO:0000259" key="2">
    <source>
        <dbReference type="Pfam" id="PF00391"/>
    </source>
</evidence>
<organism evidence="4">
    <name type="scientific">Micromonospora carbonacea</name>
    <dbReference type="NCBI Taxonomy" id="47853"/>
    <lineage>
        <taxon>Bacteria</taxon>
        <taxon>Bacillati</taxon>
        <taxon>Actinomycetota</taxon>
        <taxon>Actinomycetes</taxon>
        <taxon>Micromonosporales</taxon>
        <taxon>Micromonosporaceae</taxon>
        <taxon>Micromonospora</taxon>
    </lineage>
</organism>
<dbReference type="PROSITE" id="PS00370">
    <property type="entry name" value="PEP_ENZYMES_PHOS_SITE"/>
    <property type="match status" value="1"/>
</dbReference>
<dbReference type="InterPro" id="IPR002192">
    <property type="entry name" value="PPDK_AMP/ATP-bd"/>
</dbReference>
<sequence>MTAPLHRFPDGPGPVLGSAPDPALLGGKGAGLVRMARLGLPVPPGFVLTTAAVRGHRAGRLSPALRAPVRAEVEELARRAGRGFGAGPDPLTVSVRSGAPESMPGMLDTVLDVGRLGGEQAWHDLDAAIGAVLRSWGSERAVAYRRRRGLDDASGTAVVVQTMVDGRAAGLSGTGVLFTRDPATGAPGPTGEYLAAARGPDLVDGVRTPEPLGALARTAPGRYAELTAAADRLERELTDMCEIEFTVERGVLWLLQVRPGKRTPRAARRIAVDLAHEGRISRAEAARRAAGHEGAGAWRTIAATPADRLLCRGLAGSPGAATGRIALDATAVEQLTGRGEPVILVRPFTEAADLPAMLLAAGVLTAAGGVTSHAAVVARELGVPCVCGATGLEIDLTARRVRMGGRELAEGTEISIDGAAGTVTAGRSATTADAGNDTDDHLRRLLDGWATAGRSIHA</sequence>
<dbReference type="PANTHER" id="PTHR22931:SF9">
    <property type="entry name" value="PYRUVATE, PHOSPHATE DIKINASE 1, CHLOROPLASTIC"/>
    <property type="match status" value="1"/>
</dbReference>
<dbReference type="PANTHER" id="PTHR22931">
    <property type="entry name" value="PHOSPHOENOLPYRUVATE DIKINASE-RELATED"/>
    <property type="match status" value="1"/>
</dbReference>
<evidence type="ECO:0000259" key="3">
    <source>
        <dbReference type="Pfam" id="PF01326"/>
    </source>
</evidence>